<accession>A0A2X4PF41</accession>
<gene>
    <name evidence="2" type="ORF">NCTC12858_00339</name>
</gene>
<keyword evidence="1" id="KW-0472">Membrane</keyword>
<keyword evidence="1" id="KW-1133">Transmembrane helix</keyword>
<organism evidence="2 3">
    <name type="scientific">Porphyromonas crevioricanis</name>
    <dbReference type="NCBI Taxonomy" id="393921"/>
    <lineage>
        <taxon>Bacteria</taxon>
        <taxon>Pseudomonadati</taxon>
        <taxon>Bacteroidota</taxon>
        <taxon>Bacteroidia</taxon>
        <taxon>Bacteroidales</taxon>
        <taxon>Porphyromonadaceae</taxon>
        <taxon>Porphyromonas</taxon>
    </lineage>
</organism>
<dbReference type="KEGG" id="pcre:NCTC12858_00339"/>
<keyword evidence="1" id="KW-0812">Transmembrane</keyword>
<feature type="transmembrane region" description="Helical" evidence="1">
    <location>
        <begin position="147"/>
        <end position="164"/>
    </location>
</feature>
<dbReference type="Proteomes" id="UP000249300">
    <property type="component" value="Chromosome 1"/>
</dbReference>
<keyword evidence="3" id="KW-1185">Reference proteome</keyword>
<reference evidence="2 3" key="1">
    <citation type="submission" date="2018-06" db="EMBL/GenBank/DDBJ databases">
        <authorList>
            <consortium name="Pathogen Informatics"/>
            <person name="Doyle S."/>
        </authorList>
    </citation>
    <scope>NUCLEOTIDE SEQUENCE [LARGE SCALE GENOMIC DNA]</scope>
    <source>
        <strain evidence="2 3">NCTC12858</strain>
    </source>
</reference>
<evidence type="ECO:0008006" key="4">
    <source>
        <dbReference type="Google" id="ProtNLM"/>
    </source>
</evidence>
<evidence type="ECO:0000313" key="3">
    <source>
        <dbReference type="Proteomes" id="UP000249300"/>
    </source>
</evidence>
<protein>
    <recommendedName>
        <fullName evidence="4">Protein BatD</fullName>
    </recommendedName>
</protein>
<dbReference type="AlphaFoldDB" id="A0A2X4PF41"/>
<proteinExistence type="predicted"/>
<evidence type="ECO:0000313" key="2">
    <source>
        <dbReference type="EMBL" id="SQH72516.1"/>
    </source>
</evidence>
<sequence length="310" mass="34958">MGVEAQRLGITAETDRSEMLVGEQAAIDLVVRTADISGTRIIIPPDSLQQNFDLLSYQPVDTTELGDGLYELSARMVITAWDSCLLVVPKIRVVCAGEEAEAGPFVIKVNEPSVDISRPDSIADIKAPWQVKLKVGDILTLIIRHPLFYIFLALILLSLLFLLWRRYQKRKALRLPEVSPAYVPTAYEQSKIRLEHLDREAEHYSPKNFYTELLDVLRIYLVEVSDIPAMEMLPKELREAIDASFELETTALADVQTEANLAKYAKGEFAINRMRAAIVPVTDMLDHINTILIEREKAATLPQREKEAEV</sequence>
<dbReference type="EMBL" id="LS483447">
    <property type="protein sequence ID" value="SQH72516.1"/>
    <property type="molecule type" value="Genomic_DNA"/>
</dbReference>
<evidence type="ECO:0000256" key="1">
    <source>
        <dbReference type="SAM" id="Phobius"/>
    </source>
</evidence>
<name>A0A2X4PF41_9PORP</name>